<feature type="transmembrane region" description="Helical" evidence="1">
    <location>
        <begin position="82"/>
        <end position="104"/>
    </location>
</feature>
<proteinExistence type="predicted"/>
<sequence>MLSQFSTVLSLTVLFVLIALPVCGMFFAWKSWRRIPAPKGWRRWMAFAALLSGSIGTVAAPFVLLLIAFHKPAATPAKHLDISQSWSVLIGMAASLLGVILSFFAYRRVRWLVLFSCLLALAICYITAMSLPY</sequence>
<keyword evidence="1" id="KW-0812">Transmembrane</keyword>
<feature type="transmembrane region" description="Helical" evidence="1">
    <location>
        <begin position="12"/>
        <end position="32"/>
    </location>
</feature>
<dbReference type="Proteomes" id="UP000264702">
    <property type="component" value="Unassembled WGS sequence"/>
</dbReference>
<evidence type="ECO:0000313" key="2">
    <source>
        <dbReference type="EMBL" id="RFU16883.1"/>
    </source>
</evidence>
<dbReference type="RefSeq" id="WP_117299051.1">
    <property type="nucleotide sequence ID" value="NZ_QVQT02000003.1"/>
</dbReference>
<dbReference type="AlphaFoldDB" id="A0A372IQS5"/>
<feature type="transmembrane region" description="Helical" evidence="1">
    <location>
        <begin position="44"/>
        <end position="70"/>
    </location>
</feature>
<feature type="transmembrane region" description="Helical" evidence="1">
    <location>
        <begin position="111"/>
        <end position="131"/>
    </location>
</feature>
<evidence type="ECO:0000313" key="3">
    <source>
        <dbReference type="Proteomes" id="UP000264702"/>
    </source>
</evidence>
<name>A0A372IQS5_9BACT</name>
<keyword evidence="1" id="KW-0472">Membrane</keyword>
<protein>
    <submittedName>
        <fullName evidence="2">Uncharacterized protein</fullName>
    </submittedName>
</protein>
<keyword evidence="1" id="KW-1133">Transmembrane helix</keyword>
<dbReference type="EMBL" id="QVQT01000003">
    <property type="protein sequence ID" value="RFU16883.1"/>
    <property type="molecule type" value="Genomic_DNA"/>
</dbReference>
<keyword evidence="3" id="KW-1185">Reference proteome</keyword>
<gene>
    <name evidence="2" type="ORF">D0Y96_09075</name>
</gene>
<organism evidence="2 3">
    <name type="scientific">Paracidobacterium acidisoli</name>
    <dbReference type="NCBI Taxonomy" id="2303751"/>
    <lineage>
        <taxon>Bacteria</taxon>
        <taxon>Pseudomonadati</taxon>
        <taxon>Acidobacteriota</taxon>
        <taxon>Terriglobia</taxon>
        <taxon>Terriglobales</taxon>
        <taxon>Acidobacteriaceae</taxon>
        <taxon>Paracidobacterium</taxon>
    </lineage>
</organism>
<evidence type="ECO:0000256" key="1">
    <source>
        <dbReference type="SAM" id="Phobius"/>
    </source>
</evidence>
<accession>A0A372IQS5</accession>
<comment type="caution">
    <text evidence="2">The sequence shown here is derived from an EMBL/GenBank/DDBJ whole genome shotgun (WGS) entry which is preliminary data.</text>
</comment>
<reference evidence="2 3" key="1">
    <citation type="submission" date="2018-08" db="EMBL/GenBank/DDBJ databases">
        <title>Acidipila sp. 4G-K13, an acidobacterium isolated from forest soil.</title>
        <authorList>
            <person name="Gao Z.-H."/>
            <person name="Qiu L.-H."/>
        </authorList>
    </citation>
    <scope>NUCLEOTIDE SEQUENCE [LARGE SCALE GENOMIC DNA]</scope>
    <source>
        <strain evidence="2 3">4G-K13</strain>
    </source>
</reference>